<dbReference type="SUPFAM" id="SSF51206">
    <property type="entry name" value="cAMP-binding domain-like"/>
    <property type="match status" value="1"/>
</dbReference>
<dbReference type="AlphaFoldDB" id="A0A0A1VYB7"/>
<dbReference type="GO" id="GO:0003254">
    <property type="term" value="P:regulation of membrane depolarization"/>
    <property type="evidence" value="ECO:0007669"/>
    <property type="project" value="TreeGrafter"/>
</dbReference>
<dbReference type="PANTHER" id="PTHR45689:SF5">
    <property type="entry name" value="I[[H]] CHANNEL, ISOFORM E"/>
    <property type="match status" value="1"/>
</dbReference>
<comment type="caution">
    <text evidence="2">The sequence shown here is derived from an EMBL/GenBank/DDBJ whole genome shotgun (WGS) entry which is preliminary data.</text>
</comment>
<dbReference type="PANTHER" id="PTHR45689">
    <property type="entry name" value="I[[H]] CHANNEL, ISOFORM E"/>
    <property type="match status" value="1"/>
</dbReference>
<dbReference type="GO" id="GO:0005249">
    <property type="term" value="F:voltage-gated potassium channel activity"/>
    <property type="evidence" value="ECO:0007669"/>
    <property type="project" value="TreeGrafter"/>
</dbReference>
<dbReference type="Proteomes" id="UP000030321">
    <property type="component" value="Unassembled WGS sequence"/>
</dbReference>
<keyword evidence="2" id="KW-0808">Transferase</keyword>
<protein>
    <submittedName>
        <fullName evidence="2">cAMP-binding proteins-catabolite gene activator and regulatory subunit of cAMP-dependent protein kinases</fullName>
    </submittedName>
</protein>
<dbReference type="InterPro" id="IPR018490">
    <property type="entry name" value="cNMP-bd_dom_sf"/>
</dbReference>
<dbReference type="PROSITE" id="PS50042">
    <property type="entry name" value="CNMP_BINDING_3"/>
    <property type="match status" value="1"/>
</dbReference>
<evidence type="ECO:0000259" key="1">
    <source>
        <dbReference type="PROSITE" id="PS50042"/>
    </source>
</evidence>
<sequence length="126" mass="14173">MLSPVETIKILENHPDRTFQAGEVIFVDGTEGELMYGILRGEVEMYVKGQLIETLQKGDVFGAGALLHGDKLRESTAIAKTDCKLAYLNQPQFLFAVQETPMFAIEVLRSYSDRFRKLKKIFTGEA</sequence>
<reference evidence="3" key="1">
    <citation type="journal article" date="2015" name="Genome">
        <title>Whole Genome Sequence of the Non-Microcystin-Producing Microcystis aeruginosa Strain NIES-44.</title>
        <authorList>
            <person name="Okano K."/>
            <person name="Miyata N."/>
            <person name="Ozaki Y."/>
        </authorList>
    </citation>
    <scope>NUCLEOTIDE SEQUENCE [LARGE SCALE GENOMIC DNA]</scope>
    <source>
        <strain evidence="3">NIES-44</strain>
    </source>
</reference>
<feature type="domain" description="Cyclic nucleotide-binding" evidence="1">
    <location>
        <begin position="1"/>
        <end position="93"/>
    </location>
</feature>
<dbReference type="CDD" id="cd00038">
    <property type="entry name" value="CAP_ED"/>
    <property type="match status" value="1"/>
</dbReference>
<dbReference type="SMART" id="SM00100">
    <property type="entry name" value="cNMP"/>
    <property type="match status" value="1"/>
</dbReference>
<dbReference type="GO" id="GO:0035725">
    <property type="term" value="P:sodium ion transmembrane transport"/>
    <property type="evidence" value="ECO:0007669"/>
    <property type="project" value="TreeGrafter"/>
</dbReference>
<proteinExistence type="predicted"/>
<dbReference type="GO" id="GO:0016301">
    <property type="term" value="F:kinase activity"/>
    <property type="evidence" value="ECO:0007669"/>
    <property type="project" value="UniProtKB-KW"/>
</dbReference>
<evidence type="ECO:0000313" key="2">
    <source>
        <dbReference type="EMBL" id="GAL94433.1"/>
    </source>
</evidence>
<dbReference type="InterPro" id="IPR051413">
    <property type="entry name" value="K/Na_HCN_channel"/>
</dbReference>
<accession>A0A0A1VYB7</accession>
<dbReference type="RefSeq" id="WP_045360488.1">
    <property type="nucleotide sequence ID" value="NZ_BBPA01000054.1"/>
</dbReference>
<dbReference type="EMBL" id="BBPA01000054">
    <property type="protein sequence ID" value="GAL94433.1"/>
    <property type="molecule type" value="Genomic_DNA"/>
</dbReference>
<keyword evidence="2" id="KW-0418">Kinase</keyword>
<dbReference type="Pfam" id="PF00027">
    <property type="entry name" value="cNMP_binding"/>
    <property type="match status" value="1"/>
</dbReference>
<dbReference type="InterPro" id="IPR014710">
    <property type="entry name" value="RmlC-like_jellyroll"/>
</dbReference>
<dbReference type="Gene3D" id="2.60.120.10">
    <property type="entry name" value="Jelly Rolls"/>
    <property type="match status" value="1"/>
</dbReference>
<dbReference type="InterPro" id="IPR000595">
    <property type="entry name" value="cNMP-bd_dom"/>
</dbReference>
<organism evidence="2 3">
    <name type="scientific">Microcystis aeruginosa NIES-44</name>
    <dbReference type="NCBI Taxonomy" id="449439"/>
    <lineage>
        <taxon>Bacteria</taxon>
        <taxon>Bacillati</taxon>
        <taxon>Cyanobacteriota</taxon>
        <taxon>Cyanophyceae</taxon>
        <taxon>Oscillatoriophycideae</taxon>
        <taxon>Chroococcales</taxon>
        <taxon>Microcystaceae</taxon>
        <taxon>Microcystis</taxon>
    </lineage>
</organism>
<name>A0A0A1VYB7_MICAE</name>
<dbReference type="GO" id="GO:0098855">
    <property type="term" value="C:HCN channel complex"/>
    <property type="evidence" value="ECO:0007669"/>
    <property type="project" value="TreeGrafter"/>
</dbReference>
<gene>
    <name evidence="2" type="ORF">N44_03013</name>
</gene>
<evidence type="ECO:0000313" key="3">
    <source>
        <dbReference type="Proteomes" id="UP000030321"/>
    </source>
</evidence>